<dbReference type="PANTHER" id="PTHR10098">
    <property type="entry name" value="RAPSYN-RELATED"/>
    <property type="match status" value="1"/>
</dbReference>
<feature type="repeat" description="TPR" evidence="1">
    <location>
        <begin position="109"/>
        <end position="142"/>
    </location>
</feature>
<dbReference type="PROSITE" id="PS50293">
    <property type="entry name" value="TPR_REGION"/>
    <property type="match status" value="1"/>
</dbReference>
<dbReference type="PROSITE" id="PS50005">
    <property type="entry name" value="TPR"/>
    <property type="match status" value="6"/>
</dbReference>
<keyword evidence="1" id="KW-0802">TPR repeat</keyword>
<dbReference type="SUPFAM" id="SSF48452">
    <property type="entry name" value="TPR-like"/>
    <property type="match status" value="3"/>
</dbReference>
<evidence type="ECO:0000256" key="1">
    <source>
        <dbReference type="PROSITE-ProRule" id="PRU00339"/>
    </source>
</evidence>
<comment type="caution">
    <text evidence="4">The sequence shown here is derived from an EMBL/GenBank/DDBJ whole genome shotgun (WGS) entry which is preliminary data.</text>
</comment>
<keyword evidence="2" id="KW-0732">Signal</keyword>
<evidence type="ECO:0000313" key="4">
    <source>
        <dbReference type="EMBL" id="MBN1571784.1"/>
    </source>
</evidence>
<dbReference type="Proteomes" id="UP000809273">
    <property type="component" value="Unassembled WGS sequence"/>
</dbReference>
<feature type="repeat" description="TPR" evidence="1">
    <location>
        <begin position="349"/>
        <end position="382"/>
    </location>
</feature>
<feature type="repeat" description="TPR" evidence="1">
    <location>
        <begin position="189"/>
        <end position="222"/>
    </location>
</feature>
<feature type="signal peptide" evidence="2">
    <location>
        <begin position="1"/>
        <end position="20"/>
    </location>
</feature>
<protein>
    <submittedName>
        <fullName evidence="4">CHAT domain-containing protein</fullName>
    </submittedName>
</protein>
<dbReference type="SMART" id="SM00028">
    <property type="entry name" value="TPR"/>
    <property type="match status" value="13"/>
</dbReference>
<organism evidence="4 5">
    <name type="scientific">Candidatus Zymogenus saltonus</name>
    <dbReference type="NCBI Taxonomy" id="2844893"/>
    <lineage>
        <taxon>Bacteria</taxon>
        <taxon>Deltaproteobacteria</taxon>
        <taxon>Candidatus Zymogenia</taxon>
        <taxon>Candidatus Zymogeniales</taxon>
        <taxon>Candidatus Zymogenaceae</taxon>
        <taxon>Candidatus Zymogenus</taxon>
    </lineage>
</organism>
<feature type="repeat" description="TPR" evidence="1">
    <location>
        <begin position="309"/>
        <end position="342"/>
    </location>
</feature>
<feature type="chain" id="PRO_5039357698" evidence="2">
    <location>
        <begin position="21"/>
        <end position="1022"/>
    </location>
</feature>
<accession>A0A9D8KCX2</accession>
<feature type="repeat" description="TPR" evidence="1">
    <location>
        <begin position="229"/>
        <end position="262"/>
    </location>
</feature>
<dbReference type="PANTHER" id="PTHR10098:SF108">
    <property type="entry name" value="TETRATRICOPEPTIDE REPEAT PROTEIN 28"/>
    <property type="match status" value="1"/>
</dbReference>
<dbReference type="Gene3D" id="1.25.40.10">
    <property type="entry name" value="Tetratricopeptide repeat domain"/>
    <property type="match status" value="3"/>
</dbReference>
<proteinExistence type="predicted"/>
<dbReference type="InterPro" id="IPR019734">
    <property type="entry name" value="TPR_rpt"/>
</dbReference>
<dbReference type="InterPro" id="IPR011990">
    <property type="entry name" value="TPR-like_helical_dom_sf"/>
</dbReference>
<evidence type="ECO:0000313" key="5">
    <source>
        <dbReference type="Proteomes" id="UP000809273"/>
    </source>
</evidence>
<sequence length="1022" mass="115593">MKRIAPVLLALFVFIGTISAGPAAGEENKNIYFDKGNEFMGKSDYTSALENYEKALDQFKKGGDKRGMGDTLIRMGVALSAQNRLDEAVYRYREAIVSFSEVDDKSSLARVYRYLGDALQEQTKYQEAVSSFEEALKIYRELSDKGNETRCLISMGKLYNLMGKRDKGLLYFEEALVIARELGDKSGEARLLRDIGAAYSALSDHESALVYYEKGLELYEKLVDKRGAGDTLIDLGNVYKRLGRKDDALSAFRRALEIFDESEDYRVVVMINIYTGVLLEESVKHKESIESFEKGLEISRKAHNRRDEALCLKLIGKVYDIMAQYEKALSCFSEALAISEELSDKAYQAEISRDIAGTYTSLSDYKNALPYYERSLKLYRELNNKSGEAYCLVGIASLKNNVETPLEAREIYTQALEIFRETGDPVGEGFALAGIGFSYYLTGNKVKMAYYYSKVLRITKKHAPTLEVAKDPLILGMLYAGKEDYKKAIKYLKPALKKGAEIDNINYLGFSAAYLGYSYMHLKDYEKAVDYYKIAIDAVEKVRGEIGGEAHRTTYAKGKIDAYEYMIWTLIQLKRYDDAFDYMERSRSRSFLDMLGTKNVVVGGESDRELIKREENLRETLARLYDEDGDGSPDENVPEGESGEILTDKIKTRKITEVKKEYNELIDEMKVSNPELASLVSVNPMTLKEVQALIPEGTRILEFYTTTEYDLFVFSVTRSDFTVTTVKITRDEALEKVKEFKSSLNSLDLEDFKIKSKKMYDLILSDVLKDADEEKLIVIPHGPLHYLPFSALYDGKDYLIDRYTLIVDPSASVLRFIVDKRKKPEGKVLALGNPKTKYDPLPFAEREVGEINEVMADVDAYIRNGATETLGKKRFSDYRIIHLACHGKFKGESPLSSALYLTGDRENDGLLMVNELFGLNLKNASLVVLSACETGLSQIMRGDELIGLSRGFIYAGTPSLVVTLWEVADNSTALFMIELYENLKTGMDKPTALRKAQLSLKSAEKFSHPFYWAPFVIMGDWE</sequence>
<dbReference type="EMBL" id="JAFGIX010000006">
    <property type="protein sequence ID" value="MBN1571784.1"/>
    <property type="molecule type" value="Genomic_DNA"/>
</dbReference>
<evidence type="ECO:0000259" key="3">
    <source>
        <dbReference type="Pfam" id="PF12770"/>
    </source>
</evidence>
<dbReference type="AlphaFoldDB" id="A0A9D8KCX2"/>
<dbReference type="InterPro" id="IPR024983">
    <property type="entry name" value="CHAT_dom"/>
</dbReference>
<name>A0A9D8KCX2_9DELT</name>
<feature type="domain" description="CHAT" evidence="3">
    <location>
        <begin position="756"/>
        <end position="1020"/>
    </location>
</feature>
<reference evidence="4" key="2">
    <citation type="submission" date="2021-01" db="EMBL/GenBank/DDBJ databases">
        <authorList>
            <person name="Hahn C.R."/>
            <person name="Youssef N.H."/>
            <person name="Elshahed M."/>
        </authorList>
    </citation>
    <scope>NUCLEOTIDE SEQUENCE</scope>
    <source>
        <strain evidence="4">Zod_Metabat.24</strain>
    </source>
</reference>
<gene>
    <name evidence="4" type="ORF">JW984_01170</name>
</gene>
<dbReference type="Pfam" id="PF13432">
    <property type="entry name" value="TPR_16"/>
    <property type="match status" value="1"/>
</dbReference>
<reference evidence="4" key="1">
    <citation type="journal article" date="2021" name="Environ. Microbiol.">
        <title>Genomic characterization of three novel Desulfobacterota classes expand the metabolic and phylogenetic diversity of the phylum.</title>
        <authorList>
            <person name="Murphy C.L."/>
            <person name="Biggerstaff J."/>
            <person name="Eichhorn A."/>
            <person name="Ewing E."/>
            <person name="Shahan R."/>
            <person name="Soriano D."/>
            <person name="Stewart S."/>
            <person name="VanMol K."/>
            <person name="Walker R."/>
            <person name="Walters P."/>
            <person name="Elshahed M.S."/>
            <person name="Youssef N.H."/>
        </authorList>
    </citation>
    <scope>NUCLEOTIDE SEQUENCE</scope>
    <source>
        <strain evidence="4">Zod_Metabat.24</strain>
    </source>
</reference>
<dbReference type="Pfam" id="PF12770">
    <property type="entry name" value="CHAT"/>
    <property type="match status" value="1"/>
</dbReference>
<dbReference type="Pfam" id="PF13424">
    <property type="entry name" value="TPR_12"/>
    <property type="match status" value="4"/>
</dbReference>
<evidence type="ECO:0000256" key="2">
    <source>
        <dbReference type="SAM" id="SignalP"/>
    </source>
</evidence>
<feature type="repeat" description="TPR" evidence="1">
    <location>
        <begin position="29"/>
        <end position="62"/>
    </location>
</feature>